<organism evidence="2">
    <name type="scientific">marine sediment metagenome</name>
    <dbReference type="NCBI Taxonomy" id="412755"/>
    <lineage>
        <taxon>unclassified sequences</taxon>
        <taxon>metagenomes</taxon>
        <taxon>ecological metagenomes</taxon>
    </lineage>
</organism>
<name>A0A0F9U645_9ZZZZ</name>
<dbReference type="InterPro" id="IPR034829">
    <property type="entry name" value="DnaD-like_sf"/>
</dbReference>
<evidence type="ECO:0000256" key="1">
    <source>
        <dbReference type="SAM" id="MobiDB-lite"/>
    </source>
</evidence>
<proteinExistence type="predicted"/>
<evidence type="ECO:0008006" key="3">
    <source>
        <dbReference type="Google" id="ProtNLM"/>
    </source>
</evidence>
<dbReference type="EMBL" id="LAZR01000142">
    <property type="protein sequence ID" value="KKN87089.1"/>
    <property type="molecule type" value="Genomic_DNA"/>
</dbReference>
<feature type="compositionally biased region" description="Low complexity" evidence="1">
    <location>
        <begin position="137"/>
        <end position="151"/>
    </location>
</feature>
<accession>A0A0F9U645</accession>
<comment type="caution">
    <text evidence="2">The sequence shown here is derived from an EMBL/GenBank/DDBJ whole genome shotgun (WGS) entry which is preliminary data.</text>
</comment>
<evidence type="ECO:0000313" key="2">
    <source>
        <dbReference type="EMBL" id="KKN87089.1"/>
    </source>
</evidence>
<feature type="compositionally biased region" description="Basic and acidic residues" evidence="1">
    <location>
        <begin position="197"/>
        <end position="210"/>
    </location>
</feature>
<feature type="compositionally biased region" description="Polar residues" evidence="1">
    <location>
        <begin position="152"/>
        <end position="191"/>
    </location>
</feature>
<sequence length="315" mass="35568">MKRALARGRILPQSLSTDPRMGRVSLKANLLYDRMWTNCDDQGRISGDPDEIKYAVCPNIDQITKADIPQLLTELDSQRLIKLYNTSLIDVVQMLDWWDVQRLQWAWPSLYSPPQGWKDRLRYKKTAKEVVTENWLSPESPAESSPENTPENTPESSAENTPENTPEPSAENTPENTPESSAENTPENTPEPSAENIPKERESSKEKELKEEDEGGRRRGRGRGISPELPGENPSPSPTALALLKYFPQAFGRNPNSREVAYLRDIEKKMCAAGGATDAQVYDAYKEAANQNKLHLSYVRAVLFDWLGIKRDRSP</sequence>
<protein>
    <recommendedName>
        <fullName evidence="3">DnaD domain-containing protein</fullName>
    </recommendedName>
</protein>
<dbReference type="AlphaFoldDB" id="A0A0F9U645"/>
<gene>
    <name evidence="2" type="ORF">LCGC14_0263590</name>
</gene>
<reference evidence="2" key="1">
    <citation type="journal article" date="2015" name="Nature">
        <title>Complex archaea that bridge the gap between prokaryotes and eukaryotes.</title>
        <authorList>
            <person name="Spang A."/>
            <person name="Saw J.H."/>
            <person name="Jorgensen S.L."/>
            <person name="Zaremba-Niedzwiedzka K."/>
            <person name="Martijn J."/>
            <person name="Lind A.E."/>
            <person name="van Eijk R."/>
            <person name="Schleper C."/>
            <person name="Guy L."/>
            <person name="Ettema T.J."/>
        </authorList>
    </citation>
    <scope>NUCLEOTIDE SEQUENCE</scope>
</reference>
<dbReference type="SUPFAM" id="SSF158499">
    <property type="entry name" value="DnaD domain-like"/>
    <property type="match status" value="1"/>
</dbReference>
<dbReference type="Gene3D" id="1.10.10.630">
    <property type="entry name" value="DnaD domain-like"/>
    <property type="match status" value="1"/>
</dbReference>
<feature type="region of interest" description="Disordered" evidence="1">
    <location>
        <begin position="132"/>
        <end position="237"/>
    </location>
</feature>